<dbReference type="GO" id="GO:0055037">
    <property type="term" value="C:recycling endosome"/>
    <property type="evidence" value="ECO:0007669"/>
    <property type="project" value="TreeGrafter"/>
</dbReference>
<name>A0A7R9MD61_9ACAR</name>
<gene>
    <name evidence="4" type="ORF">ONB1V03_LOCUS14617</name>
</gene>
<dbReference type="EMBL" id="CAJPVJ010014087">
    <property type="protein sequence ID" value="CAG2175178.1"/>
    <property type="molecule type" value="Genomic_DNA"/>
</dbReference>
<feature type="region of interest" description="Disordered" evidence="2">
    <location>
        <begin position="1"/>
        <end position="26"/>
    </location>
</feature>
<dbReference type="GO" id="GO:0005085">
    <property type="term" value="F:guanyl-nucleotide exchange factor activity"/>
    <property type="evidence" value="ECO:0007669"/>
    <property type="project" value="InterPro"/>
</dbReference>
<dbReference type="InterPro" id="IPR024224">
    <property type="entry name" value="DENND6"/>
</dbReference>
<dbReference type="EMBL" id="OC928912">
    <property type="protein sequence ID" value="CAD7657992.1"/>
    <property type="molecule type" value="Genomic_DNA"/>
</dbReference>
<dbReference type="OrthoDB" id="10265409at2759"/>
<proteinExistence type="inferred from homology"/>
<dbReference type="PROSITE" id="PS50211">
    <property type="entry name" value="DENN"/>
    <property type="match status" value="1"/>
</dbReference>
<sequence>LQVTVPNRSEKLNHSPNTENPYPSVSITALTSGNSSGISPSPSQQSLNPYPVVIPSVYELNIYKSLASIVTHCQLLWELVLTCEPVTVMAPTPDVCSETVQSLVSLILPLKYGSDFRPFFTIHDSEFKEYTTKTQSPPPVILGVTNPFFAKTLQHWPHIIRIGDYGTANNNHKNKIKKSGLIKTLDSKTGVYTKYKPFLQKDREILKKLVKGVDSKRPSEVQSALLRRFFTELTQSFLIPLERYFASLMPLQKNVSPFKRTPILQHFRPDEFLKSLETSGPQLTSGVKGDWQGLYARFLRCPNFVCWYDSRLREANQKLRVLHMEAISGANLVDWIRDKAEVEVVDLILRIKDKLSAVESDGLPLDGQTVEKLRSNLVAIIDTLPEDLKEILKKT</sequence>
<feature type="non-terminal residue" evidence="4">
    <location>
        <position position="1"/>
    </location>
</feature>
<evidence type="ECO:0000256" key="1">
    <source>
        <dbReference type="ARBA" id="ARBA00007159"/>
    </source>
</evidence>
<dbReference type="PANTHER" id="PTHR13677:SF0">
    <property type="entry name" value="LD41638P"/>
    <property type="match status" value="1"/>
</dbReference>
<dbReference type="InterPro" id="IPR037516">
    <property type="entry name" value="Tripartite_DENN"/>
</dbReference>
<evidence type="ECO:0000313" key="5">
    <source>
        <dbReference type="Proteomes" id="UP000728032"/>
    </source>
</evidence>
<protein>
    <recommendedName>
        <fullName evidence="3">UDENN domain-containing protein</fullName>
    </recommendedName>
</protein>
<evidence type="ECO:0000259" key="3">
    <source>
        <dbReference type="PROSITE" id="PS50211"/>
    </source>
</evidence>
<dbReference type="AlphaFoldDB" id="A0A7R9MD61"/>
<feature type="domain" description="UDENN" evidence="3">
    <location>
        <begin position="1"/>
        <end position="318"/>
    </location>
</feature>
<organism evidence="4">
    <name type="scientific">Oppiella nova</name>
    <dbReference type="NCBI Taxonomy" id="334625"/>
    <lineage>
        <taxon>Eukaryota</taxon>
        <taxon>Metazoa</taxon>
        <taxon>Ecdysozoa</taxon>
        <taxon>Arthropoda</taxon>
        <taxon>Chelicerata</taxon>
        <taxon>Arachnida</taxon>
        <taxon>Acari</taxon>
        <taxon>Acariformes</taxon>
        <taxon>Sarcoptiformes</taxon>
        <taxon>Oribatida</taxon>
        <taxon>Brachypylina</taxon>
        <taxon>Oppioidea</taxon>
        <taxon>Oppiidae</taxon>
        <taxon>Oppiella</taxon>
    </lineage>
</organism>
<reference evidence="4" key="1">
    <citation type="submission" date="2020-11" db="EMBL/GenBank/DDBJ databases">
        <authorList>
            <person name="Tran Van P."/>
        </authorList>
    </citation>
    <scope>NUCLEOTIDE SEQUENCE</scope>
</reference>
<accession>A0A7R9MD61</accession>
<evidence type="ECO:0000256" key="2">
    <source>
        <dbReference type="SAM" id="MobiDB-lite"/>
    </source>
</evidence>
<dbReference type="PANTHER" id="PTHR13677">
    <property type="entry name" value="LD41638P"/>
    <property type="match status" value="1"/>
</dbReference>
<evidence type="ECO:0000313" key="4">
    <source>
        <dbReference type="EMBL" id="CAD7657992.1"/>
    </source>
</evidence>
<dbReference type="Proteomes" id="UP000728032">
    <property type="component" value="Unassembled WGS sequence"/>
</dbReference>
<comment type="similarity">
    <text evidence="1">Belongs to the DENND6 family.</text>
</comment>
<keyword evidence="5" id="KW-1185">Reference proteome</keyword>
<feature type="compositionally biased region" description="Polar residues" evidence="2">
    <location>
        <begin position="14"/>
        <end position="26"/>
    </location>
</feature>